<evidence type="ECO:0000256" key="6">
    <source>
        <dbReference type="ARBA" id="ARBA00023002"/>
    </source>
</evidence>
<keyword evidence="5" id="KW-0665">Pyrimidine biosynthesis</keyword>
<dbReference type="PIRSF" id="PIRSF000164">
    <property type="entry name" value="DHO_oxidase"/>
    <property type="match status" value="1"/>
</dbReference>
<evidence type="ECO:0000256" key="2">
    <source>
        <dbReference type="ARBA" id="ARBA00004725"/>
    </source>
</evidence>
<proteinExistence type="predicted"/>
<dbReference type="InterPro" id="IPR005720">
    <property type="entry name" value="Dihydroorotate_DH_cat"/>
</dbReference>
<evidence type="ECO:0000259" key="7">
    <source>
        <dbReference type="Pfam" id="PF01180"/>
    </source>
</evidence>
<comment type="caution">
    <text evidence="8">The sequence shown here is derived from an EMBL/GenBank/DDBJ whole genome shotgun (WGS) entry which is preliminary data.</text>
</comment>
<comment type="cofactor">
    <cofactor evidence="1">
        <name>FMN</name>
        <dbReference type="ChEBI" id="CHEBI:58210"/>
    </cofactor>
</comment>
<dbReference type="Pfam" id="PF01180">
    <property type="entry name" value="DHO_dh"/>
    <property type="match status" value="1"/>
</dbReference>
<dbReference type="InterPro" id="IPR012135">
    <property type="entry name" value="Dihydroorotate_DH_1_2"/>
</dbReference>
<dbReference type="EMBL" id="JAENRR010000048">
    <property type="protein sequence ID" value="MBK3518997.1"/>
    <property type="molecule type" value="Genomic_DNA"/>
</dbReference>
<dbReference type="Proteomes" id="UP000605676">
    <property type="component" value="Unassembled WGS sequence"/>
</dbReference>
<comment type="pathway">
    <text evidence="2">Pyrimidine metabolism; UMP biosynthesis via de novo pathway.</text>
</comment>
<feature type="domain" description="Dihydroorotate dehydrogenase catalytic" evidence="7">
    <location>
        <begin position="4"/>
        <end position="289"/>
    </location>
</feature>
<evidence type="ECO:0000256" key="3">
    <source>
        <dbReference type="ARBA" id="ARBA00022630"/>
    </source>
</evidence>
<evidence type="ECO:0000256" key="1">
    <source>
        <dbReference type="ARBA" id="ARBA00001917"/>
    </source>
</evidence>
<dbReference type="SUPFAM" id="SSF51395">
    <property type="entry name" value="FMN-linked oxidoreductases"/>
    <property type="match status" value="1"/>
</dbReference>
<keyword evidence="3" id="KW-0285">Flavoprotein</keyword>
<dbReference type="RefSeq" id="WP_200466217.1">
    <property type="nucleotide sequence ID" value="NZ_JAENRR010000048.1"/>
</dbReference>
<evidence type="ECO:0000256" key="4">
    <source>
        <dbReference type="ARBA" id="ARBA00022643"/>
    </source>
</evidence>
<evidence type="ECO:0000313" key="8">
    <source>
        <dbReference type="EMBL" id="MBK3518997.1"/>
    </source>
</evidence>
<keyword evidence="4" id="KW-0288">FMN</keyword>
<dbReference type="InterPro" id="IPR013785">
    <property type="entry name" value="Aldolase_TIM"/>
</dbReference>
<protein>
    <submittedName>
        <fullName evidence="8">Dihydroorotate dehydrogenase-like protein</fullName>
    </submittedName>
</protein>
<name>A0ABS1HMV3_9BACT</name>
<accession>A0ABS1HMV3</accession>
<evidence type="ECO:0000313" key="9">
    <source>
        <dbReference type="Proteomes" id="UP000605676"/>
    </source>
</evidence>
<dbReference type="Gene3D" id="3.20.20.70">
    <property type="entry name" value="Aldolase class I"/>
    <property type="match status" value="1"/>
</dbReference>
<dbReference type="NCBIfam" id="NF005741">
    <property type="entry name" value="PRK07565.1"/>
    <property type="match status" value="1"/>
</dbReference>
<gene>
    <name evidence="8" type="ORF">JIV24_16740</name>
</gene>
<dbReference type="PANTHER" id="PTHR48109">
    <property type="entry name" value="DIHYDROOROTATE DEHYDROGENASE (QUINONE), MITOCHONDRIAL-RELATED"/>
    <property type="match status" value="1"/>
</dbReference>
<dbReference type="InterPro" id="IPR050074">
    <property type="entry name" value="DHO_dehydrogenase"/>
</dbReference>
<reference evidence="8 9" key="1">
    <citation type="submission" date="2021-01" db="EMBL/GenBank/DDBJ databases">
        <title>Carboxyliciviraga sp.nov., isolated from coastal sediments.</title>
        <authorList>
            <person name="Lu D."/>
            <person name="Zhang T."/>
        </authorList>
    </citation>
    <scope>NUCLEOTIDE SEQUENCE [LARGE SCALE GENOMIC DNA]</scope>
    <source>
        <strain evidence="8 9">N1Y132</strain>
    </source>
</reference>
<keyword evidence="9" id="KW-1185">Reference proteome</keyword>
<dbReference type="CDD" id="cd04739">
    <property type="entry name" value="DHOD_like"/>
    <property type="match status" value="1"/>
</dbReference>
<dbReference type="PANTHER" id="PTHR48109:SF3">
    <property type="entry name" value="SLL0744 PROTEIN"/>
    <property type="match status" value="1"/>
</dbReference>
<keyword evidence="6" id="KW-0560">Oxidoreductase</keyword>
<evidence type="ECO:0000256" key="5">
    <source>
        <dbReference type="ARBA" id="ARBA00022975"/>
    </source>
</evidence>
<sequence>MANLETKYLGLNLKNPIIVSSSGLTNSADKIGKLVEAGAGAVVLKSLFEEQINHEINNIIYKGEGFDYPEAADYVKGYTRDNSVGDYLNVIKETKAKYDIPVIASINCYSSDEWIDFAQQIQEAGADALELNVFVLNTDKNSNSEEYEQLYVDIVSNVSRVVDMPVSVKLGLYFSNLVNVVNRLSVSGAKGVVLFNRFYEPDIDIDKMTLTSAEVLSSSADMRRTLRWVAITSDKIQNFDISASTGVHDGEAVVKQLLAGAASVQTCSAVYKHGPKVITEMLERLTQWMDEKGYKSIDDFRGMMSYSKIDNPVMYERAQFMKYFSSYE</sequence>
<organism evidence="8 9">
    <name type="scientific">Carboxylicivirga marina</name>
    <dbReference type="NCBI Taxonomy" id="2800988"/>
    <lineage>
        <taxon>Bacteria</taxon>
        <taxon>Pseudomonadati</taxon>
        <taxon>Bacteroidota</taxon>
        <taxon>Bacteroidia</taxon>
        <taxon>Marinilabiliales</taxon>
        <taxon>Marinilabiliaceae</taxon>
        <taxon>Carboxylicivirga</taxon>
    </lineage>
</organism>